<gene>
    <name evidence="1" type="ORF">A9Q02_09300</name>
</gene>
<name>A0A2H3KQD0_9CHLR</name>
<evidence type="ECO:0008006" key="3">
    <source>
        <dbReference type="Google" id="ProtNLM"/>
    </source>
</evidence>
<dbReference type="RefSeq" id="WP_097650903.1">
    <property type="nucleotide sequence ID" value="NZ_LYXE01000036.1"/>
</dbReference>
<keyword evidence="2" id="KW-1185">Reference proteome</keyword>
<protein>
    <recommendedName>
        <fullName evidence="3">Glucosyltransferase-I</fullName>
    </recommendedName>
</protein>
<evidence type="ECO:0000313" key="1">
    <source>
        <dbReference type="EMBL" id="PDW00576.1"/>
    </source>
</evidence>
<reference evidence="1 2" key="1">
    <citation type="submission" date="2016-05" db="EMBL/GenBank/DDBJ databases">
        <authorList>
            <person name="Lavstsen T."/>
            <person name="Jespersen J.S."/>
        </authorList>
    </citation>
    <scope>NUCLEOTIDE SEQUENCE [LARGE SCALE GENOMIC DNA]</scope>
    <source>
        <strain evidence="1 2">B7-9</strain>
    </source>
</reference>
<dbReference type="OrthoDB" id="166558at2"/>
<dbReference type="SUPFAM" id="SSF51004">
    <property type="entry name" value="C-terminal (heme d1) domain of cytochrome cd1-nitrite reductase"/>
    <property type="match status" value="1"/>
</dbReference>
<dbReference type="InterPro" id="IPR011048">
    <property type="entry name" value="Haem_d1_sf"/>
</dbReference>
<sequence length="781" mass="84952">MKLHLLRKNALGTLAVFALLVYLCSLTPFSRVQASGVISDWTPMTITDWAGLNGVWGSSASDVYAVGEKGTILHYDGREWQQMISGTSTQDGVVLNSVWGSSNRDIFVVGRGFSTTSGLILHYNGEEWQQMPSGTRTPWLYGVWGSSVSNVYAVGHAGTILHYNGNSWSPIASGTSSALKGIWGSGPNDVFVVGDSGLIMHYNGVSWSETTATDWPINSVWGTSASNVFAVGSGGILHYNGIGWRLIPSGTTGELRSAWGSGPNDVYAVGDDYYNKGTIYHYNGSRWEFIDNFGWRVNSVWVSDTSNAFFVGRRSTVGFIVHHKDSNWHVMDYNNLNDMDYDAMWGTSDHNIFAVRDQTSSQHRPILHYDGMNWKVMPVPMNYYHASLYDIWGSSASDVFAVGYTWPSNGWNGTILHYDGNNWEAMTSGTDMRLYSIWGSSASDVFAVGWNGTILHYDGNNWEAMTSGTDMTLYGIWGSSASDVFAVGRSGTILHYNGSSWSPIESGTSRFLRAVWGSGPNDVFVVGDSGLIMHYNGSSWNSMASGTTRDLYSLWGSSANDVYAVGQSGTILHYDGREWQPMIAAPDEEFSGMWGSGTSNVLFGLGKYSIFQYVSIPQIVVSSPQVAAGSINPGSRHNLLYALKLDVTSGDTILNDLKLTTQGTYRAGEITNLRLWYSSDATFDPVNDTLLGRVNIPTARGGVQTFSSFNRQKLTQNSSSYLFVTADVAADAQAGSTVAITGPSMRDISFSVGIGTGVLGNGGAQDISSSAKKVYLPLVWR</sequence>
<organism evidence="1 2">
    <name type="scientific">Candidatus Chloroploca asiatica</name>
    <dbReference type="NCBI Taxonomy" id="1506545"/>
    <lineage>
        <taxon>Bacteria</taxon>
        <taxon>Bacillati</taxon>
        <taxon>Chloroflexota</taxon>
        <taxon>Chloroflexia</taxon>
        <taxon>Chloroflexales</taxon>
        <taxon>Chloroflexineae</taxon>
        <taxon>Oscillochloridaceae</taxon>
        <taxon>Candidatus Chloroploca</taxon>
    </lineage>
</organism>
<dbReference type="Proteomes" id="UP000220922">
    <property type="component" value="Unassembled WGS sequence"/>
</dbReference>
<dbReference type="EMBL" id="LYXE01000036">
    <property type="protein sequence ID" value="PDW00576.1"/>
    <property type="molecule type" value="Genomic_DNA"/>
</dbReference>
<dbReference type="AlphaFoldDB" id="A0A2H3KQD0"/>
<accession>A0A2H3KQD0</accession>
<comment type="caution">
    <text evidence="1">The sequence shown here is derived from an EMBL/GenBank/DDBJ whole genome shotgun (WGS) entry which is preliminary data.</text>
</comment>
<proteinExistence type="predicted"/>
<evidence type="ECO:0000313" key="2">
    <source>
        <dbReference type="Proteomes" id="UP000220922"/>
    </source>
</evidence>